<dbReference type="AlphaFoldDB" id="A0A225WPA0"/>
<evidence type="ECO:0000313" key="2">
    <source>
        <dbReference type="Proteomes" id="UP000198211"/>
    </source>
</evidence>
<reference evidence="2" key="1">
    <citation type="submission" date="2017-03" db="EMBL/GenBank/DDBJ databases">
        <title>Phytopthora megakarya and P. palmivora, two closely related causual agents of cacao black pod achieved similar genome size and gene model numbers by different mechanisms.</title>
        <authorList>
            <person name="Ali S."/>
            <person name="Shao J."/>
            <person name="Larry D.J."/>
            <person name="Kronmiller B."/>
            <person name="Shen D."/>
            <person name="Strem M.D."/>
            <person name="Melnick R.L."/>
            <person name="Guiltinan M.J."/>
            <person name="Tyler B.M."/>
            <person name="Meinhardt L.W."/>
            <person name="Bailey B.A."/>
        </authorList>
    </citation>
    <scope>NUCLEOTIDE SEQUENCE [LARGE SCALE GENOMIC DNA]</scope>
    <source>
        <strain evidence="2">zdho120</strain>
    </source>
</reference>
<comment type="caution">
    <text evidence="1">The sequence shown here is derived from an EMBL/GenBank/DDBJ whole genome shotgun (WGS) entry which is preliminary data.</text>
</comment>
<proteinExistence type="predicted"/>
<evidence type="ECO:0000313" key="1">
    <source>
        <dbReference type="EMBL" id="OWZ18919.1"/>
    </source>
</evidence>
<sequence length="319" mass="36195">MMKIIIEDCDDKGTEKSVPVPGKLEVPIKESGEVTLATSESNGKSAIYMKNIMEQANTLTPNLGRFVISDMLIALEDSIANDIDGAQQSEVSVKIKLNIVDCIYVNRLPNSTQKAELQRLTERLTSAIKSFNTLSESGFKMKTKKKVIPKDNWLVQLVGNVTSLTMLNYYLIRILAGYNKETRSDIRDNHVKRIQNILLQRLCECRYELDQHQLHIYHMIVRASQRNSNRILDAFARSSSLGLLERISEVIADPSSPTTLKYLGGIRDRVSQLLQKLTPFRGKVSSTKEVYELTSELVHVHYTTYGWNRRQEVTTASRS</sequence>
<accession>A0A225WPA0</accession>
<dbReference type="OrthoDB" id="129537at2759"/>
<dbReference type="EMBL" id="NBNE01000516">
    <property type="protein sequence ID" value="OWZ18919.1"/>
    <property type="molecule type" value="Genomic_DNA"/>
</dbReference>
<organism evidence="1 2">
    <name type="scientific">Phytophthora megakarya</name>
    <dbReference type="NCBI Taxonomy" id="4795"/>
    <lineage>
        <taxon>Eukaryota</taxon>
        <taxon>Sar</taxon>
        <taxon>Stramenopiles</taxon>
        <taxon>Oomycota</taxon>
        <taxon>Peronosporomycetes</taxon>
        <taxon>Peronosporales</taxon>
        <taxon>Peronosporaceae</taxon>
        <taxon>Phytophthora</taxon>
    </lineage>
</organism>
<keyword evidence="2" id="KW-1185">Reference proteome</keyword>
<name>A0A225WPA0_9STRA</name>
<gene>
    <name evidence="1" type="ORF">PHMEG_0006918</name>
</gene>
<dbReference type="Proteomes" id="UP000198211">
    <property type="component" value="Unassembled WGS sequence"/>
</dbReference>
<protein>
    <submittedName>
        <fullName evidence="1">Uncharacterized protein</fullName>
    </submittedName>
</protein>